<feature type="region of interest" description="Disordered" evidence="1">
    <location>
        <begin position="1"/>
        <end position="42"/>
    </location>
</feature>
<evidence type="ECO:0000256" key="1">
    <source>
        <dbReference type="SAM" id="MobiDB-lite"/>
    </source>
</evidence>
<dbReference type="Proteomes" id="UP000248423">
    <property type="component" value="Unassembled WGS sequence"/>
</dbReference>
<dbReference type="VEuPathDB" id="FungiDB:BO78DRAFT_102070"/>
<sequence length="171" mass="18194">MYASSTVSTANQRLSGHGSTVEPMRKRSNPENPEAQRSTGETQAYAADPWEERQQGLAGLHPPLFLCSSVPSFFGCCPAALASSCARQSGDGTAATFPESPRLLSPPLACDWPSTSGSPWRDSWKHASSPQRVEEGAGHPLTIVLAFGGTSAGDVYYFSRAGFLFLGCPIR</sequence>
<gene>
    <name evidence="2" type="ORF">BO78DRAFT_102070</name>
</gene>
<evidence type="ECO:0000313" key="2">
    <source>
        <dbReference type="EMBL" id="PYI11843.1"/>
    </source>
</evidence>
<dbReference type="AlphaFoldDB" id="A0A319FNG1"/>
<feature type="compositionally biased region" description="Polar residues" evidence="1">
    <location>
        <begin position="1"/>
        <end position="18"/>
    </location>
</feature>
<evidence type="ECO:0000313" key="3">
    <source>
        <dbReference type="Proteomes" id="UP000248423"/>
    </source>
</evidence>
<dbReference type="EMBL" id="KZ826317">
    <property type="protein sequence ID" value="PYI11843.1"/>
    <property type="molecule type" value="Genomic_DNA"/>
</dbReference>
<keyword evidence="3" id="KW-1185">Reference proteome</keyword>
<protein>
    <submittedName>
        <fullName evidence="2">Uncharacterized protein</fullName>
    </submittedName>
</protein>
<organism evidence="2 3">
    <name type="scientific">Aspergillus sclerotiicarbonarius (strain CBS 121057 / IBT 28362)</name>
    <dbReference type="NCBI Taxonomy" id="1448318"/>
    <lineage>
        <taxon>Eukaryota</taxon>
        <taxon>Fungi</taxon>
        <taxon>Dikarya</taxon>
        <taxon>Ascomycota</taxon>
        <taxon>Pezizomycotina</taxon>
        <taxon>Eurotiomycetes</taxon>
        <taxon>Eurotiomycetidae</taxon>
        <taxon>Eurotiales</taxon>
        <taxon>Aspergillaceae</taxon>
        <taxon>Aspergillus</taxon>
        <taxon>Aspergillus subgen. Circumdati</taxon>
    </lineage>
</organism>
<name>A0A319FNG1_ASPSB</name>
<feature type="region of interest" description="Disordered" evidence="1">
    <location>
        <begin position="114"/>
        <end position="133"/>
    </location>
</feature>
<reference evidence="2 3" key="1">
    <citation type="submission" date="2018-02" db="EMBL/GenBank/DDBJ databases">
        <title>The genomes of Aspergillus section Nigri reveals drivers in fungal speciation.</title>
        <authorList>
            <consortium name="DOE Joint Genome Institute"/>
            <person name="Vesth T.C."/>
            <person name="Nybo J."/>
            <person name="Theobald S."/>
            <person name="Brandl J."/>
            <person name="Frisvad J.C."/>
            <person name="Nielsen K.F."/>
            <person name="Lyhne E.K."/>
            <person name="Kogle M.E."/>
            <person name="Kuo A."/>
            <person name="Riley R."/>
            <person name="Clum A."/>
            <person name="Nolan M."/>
            <person name="Lipzen A."/>
            <person name="Salamov A."/>
            <person name="Henrissat B."/>
            <person name="Wiebenga A."/>
            <person name="De vries R.P."/>
            <person name="Grigoriev I.V."/>
            <person name="Mortensen U.H."/>
            <person name="Andersen M.R."/>
            <person name="Baker S.E."/>
        </authorList>
    </citation>
    <scope>NUCLEOTIDE SEQUENCE [LARGE SCALE GENOMIC DNA]</scope>
    <source>
        <strain evidence="2 3">CBS 121057</strain>
    </source>
</reference>
<proteinExistence type="predicted"/>
<accession>A0A319FNG1</accession>
<dbReference type="OrthoDB" id="10584059at2759"/>